<name>A0A9W7DCU8_AMBMO</name>
<evidence type="ECO:0000256" key="2">
    <source>
        <dbReference type="ARBA" id="ARBA00023157"/>
    </source>
</evidence>
<dbReference type="GO" id="GO:0005758">
    <property type="term" value="C:mitochondrial intermembrane space"/>
    <property type="evidence" value="ECO:0007669"/>
    <property type="project" value="TreeGrafter"/>
</dbReference>
<dbReference type="Proteomes" id="UP001165063">
    <property type="component" value="Unassembled WGS sequence"/>
</dbReference>
<dbReference type="AlphaFoldDB" id="A0A9W7DCU8"/>
<dbReference type="PANTHER" id="PTHR46403">
    <property type="entry name" value="TP53-REGULATED INHIBITOR OF APOPTOSIS 1"/>
    <property type="match status" value="1"/>
</dbReference>
<dbReference type="GO" id="GO:1990050">
    <property type="term" value="F:phosphatidic acid transfer activity"/>
    <property type="evidence" value="ECO:0007669"/>
    <property type="project" value="TreeGrafter"/>
</dbReference>
<comment type="similarity">
    <text evidence="1">Belongs to the TRIAP1/MDM35 family.</text>
</comment>
<evidence type="ECO:0000256" key="3">
    <source>
        <dbReference type="SAM" id="MobiDB-lite"/>
    </source>
</evidence>
<comment type="caution">
    <text evidence="4">The sequence shown here is derived from an EMBL/GenBank/DDBJ whole genome shotgun (WGS) entry which is preliminary data.</text>
</comment>
<dbReference type="PANTHER" id="PTHR46403:SF1">
    <property type="entry name" value="TP53-REGULATED INHIBITOR OF APOPTOSIS 1"/>
    <property type="match status" value="1"/>
</dbReference>
<dbReference type="EMBL" id="BSXU01000111">
    <property type="protein sequence ID" value="GMG19360.1"/>
    <property type="molecule type" value="Genomic_DNA"/>
</dbReference>
<dbReference type="PROSITE" id="PS51808">
    <property type="entry name" value="CHCH"/>
    <property type="match status" value="1"/>
</dbReference>
<dbReference type="InterPro" id="IPR007918">
    <property type="entry name" value="MDM35_apoptosis"/>
</dbReference>
<dbReference type="OrthoDB" id="19091at2759"/>
<proteinExistence type="inferred from homology"/>
<dbReference type="GO" id="GO:0005634">
    <property type="term" value="C:nucleus"/>
    <property type="evidence" value="ECO:0007669"/>
    <property type="project" value="TreeGrafter"/>
</dbReference>
<evidence type="ECO:0000256" key="1">
    <source>
        <dbReference type="ARBA" id="ARBA00006196"/>
    </source>
</evidence>
<evidence type="ECO:0000313" key="4">
    <source>
        <dbReference type="EMBL" id="GMG19360.1"/>
    </source>
</evidence>
<keyword evidence="2" id="KW-1015">Disulfide bond</keyword>
<reference evidence="4" key="1">
    <citation type="submission" date="2023-04" db="EMBL/GenBank/DDBJ databases">
        <title>Ambrosiozyma monospora NBRC 1965.</title>
        <authorList>
            <person name="Ichikawa N."/>
            <person name="Sato H."/>
            <person name="Tonouchi N."/>
        </authorList>
    </citation>
    <scope>NUCLEOTIDE SEQUENCE</scope>
    <source>
        <strain evidence="4">NBRC 1965</strain>
    </source>
</reference>
<dbReference type="Pfam" id="PF05254">
    <property type="entry name" value="UPF0203"/>
    <property type="match status" value="1"/>
</dbReference>
<keyword evidence="5" id="KW-1185">Reference proteome</keyword>
<gene>
    <name evidence="4" type="ORF">Amon01_000041000</name>
</gene>
<dbReference type="GO" id="GO:0005829">
    <property type="term" value="C:cytosol"/>
    <property type="evidence" value="ECO:0007669"/>
    <property type="project" value="TreeGrafter"/>
</dbReference>
<feature type="region of interest" description="Disordered" evidence="3">
    <location>
        <begin position="68"/>
        <end position="92"/>
    </location>
</feature>
<sequence length="92" mass="10752">MGNLMSTSFAPECTPLKQKYDGCFNEWYSEKFLKGKSTTNECEDLWFEYQECVKKHMTEQKLDKMLDDARKEAPFENGGALLNPDDEKNKKK</sequence>
<protein>
    <submittedName>
        <fullName evidence="4">Unnamed protein product</fullName>
    </submittedName>
</protein>
<evidence type="ECO:0000313" key="5">
    <source>
        <dbReference type="Proteomes" id="UP001165063"/>
    </source>
</evidence>
<dbReference type="GO" id="GO:0045332">
    <property type="term" value="P:phospholipid translocation"/>
    <property type="evidence" value="ECO:0007669"/>
    <property type="project" value="TreeGrafter"/>
</dbReference>
<organism evidence="4 5">
    <name type="scientific">Ambrosiozyma monospora</name>
    <name type="common">Yeast</name>
    <name type="synonym">Endomycopsis monosporus</name>
    <dbReference type="NCBI Taxonomy" id="43982"/>
    <lineage>
        <taxon>Eukaryota</taxon>
        <taxon>Fungi</taxon>
        <taxon>Dikarya</taxon>
        <taxon>Ascomycota</taxon>
        <taxon>Saccharomycotina</taxon>
        <taxon>Pichiomycetes</taxon>
        <taxon>Pichiales</taxon>
        <taxon>Pichiaceae</taxon>
        <taxon>Ambrosiozyma</taxon>
    </lineage>
</organism>
<accession>A0A9W7DCU8</accession>